<evidence type="ECO:0000313" key="1">
    <source>
        <dbReference type="EMBL" id="BDP42212.1"/>
    </source>
</evidence>
<dbReference type="Proteomes" id="UP001064971">
    <property type="component" value="Chromosome"/>
</dbReference>
<reference evidence="1" key="1">
    <citation type="submission" date="2022-07" db="EMBL/GenBank/DDBJ databases">
        <title>Complete Genome Sequence of the Radioresistant Bacterium Deinococcus aetherius ST0316, Isolated from the Air Dust collected in Lower Stratosphere above Japan.</title>
        <authorList>
            <person name="Satoh K."/>
            <person name="Hagiwara K."/>
            <person name="Katsumata K."/>
            <person name="Kubo A."/>
            <person name="Yokobori S."/>
            <person name="Yamagishi A."/>
            <person name="Oono Y."/>
            <person name="Narumi I."/>
        </authorList>
    </citation>
    <scope>NUCLEOTIDE SEQUENCE</scope>
    <source>
        <strain evidence="1">ST0316</strain>
    </source>
</reference>
<dbReference type="EMBL" id="AP026560">
    <property type="protein sequence ID" value="BDP42212.1"/>
    <property type="molecule type" value="Genomic_DNA"/>
</dbReference>
<protein>
    <submittedName>
        <fullName evidence="1">Uncharacterized protein</fullName>
    </submittedName>
</protein>
<gene>
    <name evidence="1" type="ORF">DAETH_21810</name>
</gene>
<organism evidence="1 2">
    <name type="scientific">Deinococcus aetherius</name>
    <dbReference type="NCBI Taxonomy" id="200252"/>
    <lineage>
        <taxon>Bacteria</taxon>
        <taxon>Thermotogati</taxon>
        <taxon>Deinococcota</taxon>
        <taxon>Deinococci</taxon>
        <taxon>Deinococcales</taxon>
        <taxon>Deinococcaceae</taxon>
        <taxon>Deinococcus</taxon>
    </lineage>
</organism>
<keyword evidence="2" id="KW-1185">Reference proteome</keyword>
<name>A0ABN6RFU3_9DEIO</name>
<proteinExistence type="predicted"/>
<sequence>MKVAATVPAKMMTVAGTAGTKVPTMPTIHASRKTRKARLIRDQGTGWAGAGFRRIAVSSRLRSEVRRNLDQPFVKTTSQTVFGLA</sequence>
<evidence type="ECO:0000313" key="2">
    <source>
        <dbReference type="Proteomes" id="UP001064971"/>
    </source>
</evidence>
<accession>A0ABN6RFU3</accession>